<dbReference type="InterPro" id="IPR000067">
    <property type="entry name" value="FlgMring_FliF"/>
</dbReference>
<feature type="domain" description="Flagellar M-ring N-terminal" evidence="11">
    <location>
        <begin position="73"/>
        <end position="247"/>
    </location>
</feature>
<dbReference type="NCBIfam" id="TIGR00206">
    <property type="entry name" value="fliF"/>
    <property type="match status" value="1"/>
</dbReference>
<dbReference type="InterPro" id="IPR045851">
    <property type="entry name" value="AMP-bd_C_sf"/>
</dbReference>
<evidence type="ECO:0000256" key="6">
    <source>
        <dbReference type="ARBA" id="ARBA00022989"/>
    </source>
</evidence>
<evidence type="ECO:0000256" key="4">
    <source>
        <dbReference type="ARBA" id="ARBA00022475"/>
    </source>
</evidence>
<evidence type="ECO:0000256" key="1">
    <source>
        <dbReference type="ARBA" id="ARBA00004117"/>
    </source>
</evidence>
<dbReference type="GO" id="GO:0005886">
    <property type="term" value="C:plasma membrane"/>
    <property type="evidence" value="ECO:0007669"/>
    <property type="project" value="UniProtKB-SubCell"/>
</dbReference>
<protein>
    <submittedName>
        <fullName evidence="13">Putative Secretory protein of YscJ/FliF family protein</fullName>
    </submittedName>
</protein>
<evidence type="ECO:0000256" key="9">
    <source>
        <dbReference type="SAM" id="MobiDB-lite"/>
    </source>
</evidence>
<dbReference type="Pfam" id="PF01514">
    <property type="entry name" value="YscJ_FliF"/>
    <property type="match status" value="1"/>
</dbReference>
<keyword evidence="8" id="KW-0975">Bacterial flagellum</keyword>
<name>B3T6Q5_9ZZZZ</name>
<evidence type="ECO:0000256" key="8">
    <source>
        <dbReference type="ARBA" id="ARBA00023143"/>
    </source>
</evidence>
<reference evidence="13" key="1">
    <citation type="journal article" date="2008" name="ISME J.">
        <title>Genomic patterns of recombination, clonal divergence and environment in marine microbial populations.</title>
        <authorList>
            <person name="Konstantinidis K.T."/>
            <person name="Delong E.F."/>
        </authorList>
    </citation>
    <scope>NUCLEOTIDE SEQUENCE</scope>
</reference>
<dbReference type="InterPro" id="IPR013556">
    <property type="entry name" value="Flag_M-ring_C"/>
</dbReference>
<evidence type="ECO:0000259" key="11">
    <source>
        <dbReference type="Pfam" id="PF01514"/>
    </source>
</evidence>
<dbReference type="PRINTS" id="PR01009">
    <property type="entry name" value="FLGMRINGFLIF"/>
</dbReference>
<dbReference type="InterPro" id="IPR006182">
    <property type="entry name" value="FliF_N_dom"/>
</dbReference>
<comment type="subcellular location">
    <subcellularLocation>
        <location evidence="1">Bacterial flagellum basal body</location>
    </subcellularLocation>
    <subcellularLocation>
        <location evidence="2">Cell membrane</location>
        <topology evidence="2">Multi-pass membrane protein</topology>
    </subcellularLocation>
</comment>
<dbReference type="GO" id="GO:0003774">
    <property type="term" value="F:cytoskeletal motor activity"/>
    <property type="evidence" value="ECO:0007669"/>
    <property type="project" value="InterPro"/>
</dbReference>
<evidence type="ECO:0000256" key="3">
    <source>
        <dbReference type="ARBA" id="ARBA00007971"/>
    </source>
</evidence>
<comment type="similarity">
    <text evidence="3">Belongs to the FliF family.</text>
</comment>
<organism evidence="13">
    <name type="scientific">uncultured marine microorganism HF4000_APKG2K17</name>
    <dbReference type="NCBI Taxonomy" id="455547"/>
    <lineage>
        <taxon>unclassified sequences</taxon>
        <taxon>environmental samples</taxon>
    </lineage>
</organism>
<dbReference type="Pfam" id="PF08345">
    <property type="entry name" value="YscJ_FliF_C"/>
    <property type="match status" value="1"/>
</dbReference>
<feature type="transmembrane region" description="Helical" evidence="10">
    <location>
        <begin position="472"/>
        <end position="490"/>
    </location>
</feature>
<gene>
    <name evidence="13" type="ORF">ALOHA_HF4000APKG2K17ctg1g17</name>
</gene>
<dbReference type="PANTHER" id="PTHR30046">
    <property type="entry name" value="FLAGELLAR M-RING PROTEIN"/>
    <property type="match status" value="1"/>
</dbReference>
<evidence type="ECO:0000256" key="2">
    <source>
        <dbReference type="ARBA" id="ARBA00004651"/>
    </source>
</evidence>
<dbReference type="Gene3D" id="3.30.300.30">
    <property type="match status" value="1"/>
</dbReference>
<dbReference type="EMBL" id="EU016625">
    <property type="protein sequence ID" value="ABZ08264.1"/>
    <property type="molecule type" value="Genomic_DNA"/>
</dbReference>
<evidence type="ECO:0000256" key="7">
    <source>
        <dbReference type="ARBA" id="ARBA00023136"/>
    </source>
</evidence>
<evidence type="ECO:0000313" key="13">
    <source>
        <dbReference type="EMBL" id="ABZ08264.1"/>
    </source>
</evidence>
<accession>B3T6Q5</accession>
<evidence type="ECO:0000256" key="5">
    <source>
        <dbReference type="ARBA" id="ARBA00022692"/>
    </source>
</evidence>
<feature type="domain" description="Flagellar M-ring C-terminal" evidence="12">
    <location>
        <begin position="282"/>
        <end position="447"/>
    </location>
</feature>
<keyword evidence="7 10" id="KW-0472">Membrane</keyword>
<feature type="transmembrane region" description="Helical" evidence="10">
    <location>
        <begin position="52"/>
        <end position="72"/>
    </location>
</feature>
<sequence>MIHNFRIQALNFPNITRIPLNRNTMAELTGALSDVRLQFQDFFGSLSLAKRITILVALGIVLIGMVSMIFVANQPSWAPLYSNMELGDAAAIVEKLQENQIPYLLAPGGRTIMVEPHKVDQARLTLAKEKVTPGSGVGFLDLFSTPSLGETEFQQGVKFRVAQEGELARLISTINVVKSAKVSLAIPQKTLFSDNQEETTAAIALNLTSSGAGRKQIETIIHLVASAVEGLSPRNVKITDQSGTLLSRGFSDTSASGKMNDNYSYKSRFENELEAKIVRQIEEVVGKDRVRVNVSATLRFDRRTIKEELVDPDQTSVVSEQVVDESSTGTRSVPVGPAGVTTNLPEATGREAATVSEFSKKNSTRNFESSRREIVLESAVGEVVRLSVSVLLDNRRSQILDESGISLGRTNTPWTEAEKETIIGLVKAAMGFNEKRGDSVFVGNMPFEAAVEDDKVNEIEATRVRNKFILDIVRYVALGLAILSLIMFVIRPMVQRLSSKPEDLDLLMGMPATIGELEEEELEVPTERESGIPPREKILEIAKQDPLKTSALIHTWLRER</sequence>
<feature type="region of interest" description="Disordered" evidence="9">
    <location>
        <begin position="316"/>
        <end position="344"/>
    </location>
</feature>
<dbReference type="AlphaFoldDB" id="B3T6Q5"/>
<proteinExistence type="inferred from homology"/>
<evidence type="ECO:0000259" key="12">
    <source>
        <dbReference type="Pfam" id="PF08345"/>
    </source>
</evidence>
<dbReference type="InterPro" id="IPR043427">
    <property type="entry name" value="YscJ/FliF"/>
</dbReference>
<keyword evidence="6 10" id="KW-1133">Transmembrane helix</keyword>
<evidence type="ECO:0000256" key="10">
    <source>
        <dbReference type="SAM" id="Phobius"/>
    </source>
</evidence>
<feature type="compositionally biased region" description="Low complexity" evidence="9">
    <location>
        <begin position="316"/>
        <end position="328"/>
    </location>
</feature>
<keyword evidence="4" id="KW-1003">Cell membrane</keyword>
<dbReference type="PIRSF" id="PIRSF004862">
    <property type="entry name" value="FliF"/>
    <property type="match status" value="1"/>
</dbReference>
<dbReference type="PANTHER" id="PTHR30046:SF0">
    <property type="entry name" value="FLAGELLAR M-RING PROTEIN"/>
    <property type="match status" value="1"/>
</dbReference>
<keyword evidence="5 10" id="KW-0812">Transmembrane</keyword>